<dbReference type="InterPro" id="IPR003719">
    <property type="entry name" value="Phenazine_PhzF-like"/>
</dbReference>
<gene>
    <name evidence="3" type="ORF">EDC52_10493</name>
</gene>
<evidence type="ECO:0000313" key="4">
    <source>
        <dbReference type="Proteomes" id="UP000295719"/>
    </source>
</evidence>
<dbReference type="RefSeq" id="WP_131865239.1">
    <property type="nucleotide sequence ID" value="NZ_SMCR01000004.1"/>
</dbReference>
<dbReference type="GO" id="GO:0016853">
    <property type="term" value="F:isomerase activity"/>
    <property type="evidence" value="ECO:0007669"/>
    <property type="project" value="TreeGrafter"/>
</dbReference>
<comment type="caution">
    <text evidence="3">The sequence shown here is derived from an EMBL/GenBank/DDBJ whole genome shotgun (WGS) entry which is preliminary data.</text>
</comment>
<protein>
    <submittedName>
        <fullName evidence="3">PhzF family phenazine biosynthesis protein</fullName>
    </submittedName>
</protein>
<sequence>MTELRRFKQVDVFTDTPLCGNPLAVVIDADGLSEPQMQAIARWTNLSETTFVLPPTDPGADYQLRIFSPGGELPFAGHPTLGTAHAMLETGFRPKNADRLIQQCGVGNVAISLARKGWLAFHAPAAEIVAVNESYYPLLAQAVGKSTAFGFCPPVVVDMGIRWLLVRVDSVEACLTAMPDRDSLASLLTRCEANGLTLYSRHRPTGPADYEIRAFVVENGQLVEDPVTGSANACLARLLQAQGFPDDPVFAGSYQVRQGTALKRHGRISLEFINGEPWIGGQSVTLIDGHLHL</sequence>
<dbReference type="SUPFAM" id="SSF54506">
    <property type="entry name" value="Diaminopimelate epimerase-like"/>
    <property type="match status" value="1"/>
</dbReference>
<name>A0A4R3YZ37_9GAMM</name>
<proteinExistence type="inferred from homology"/>
<evidence type="ECO:0000256" key="1">
    <source>
        <dbReference type="ARBA" id="ARBA00008270"/>
    </source>
</evidence>
<dbReference type="OrthoDB" id="9788221at2"/>
<evidence type="ECO:0000313" key="3">
    <source>
        <dbReference type="EMBL" id="TCV96653.1"/>
    </source>
</evidence>
<dbReference type="NCBIfam" id="TIGR00654">
    <property type="entry name" value="PhzF_family"/>
    <property type="match status" value="1"/>
</dbReference>
<organism evidence="3 4">
    <name type="scientific">Biostraticola tofi</name>
    <dbReference type="NCBI Taxonomy" id="466109"/>
    <lineage>
        <taxon>Bacteria</taxon>
        <taxon>Pseudomonadati</taxon>
        <taxon>Pseudomonadota</taxon>
        <taxon>Gammaproteobacteria</taxon>
        <taxon>Enterobacterales</taxon>
        <taxon>Bruguierivoracaceae</taxon>
        <taxon>Biostraticola</taxon>
    </lineage>
</organism>
<dbReference type="AlphaFoldDB" id="A0A4R3YZ37"/>
<dbReference type="Pfam" id="PF02567">
    <property type="entry name" value="PhzC-PhzF"/>
    <property type="match status" value="1"/>
</dbReference>
<dbReference type="PANTHER" id="PTHR13774">
    <property type="entry name" value="PHENAZINE BIOSYNTHESIS PROTEIN"/>
    <property type="match status" value="1"/>
</dbReference>
<dbReference type="EMBL" id="SMCR01000004">
    <property type="protein sequence ID" value="TCV96653.1"/>
    <property type="molecule type" value="Genomic_DNA"/>
</dbReference>
<accession>A0A4R3YZ37</accession>
<keyword evidence="4" id="KW-1185">Reference proteome</keyword>
<feature type="active site" evidence="2">
    <location>
        <position position="48"/>
    </location>
</feature>
<evidence type="ECO:0000256" key="2">
    <source>
        <dbReference type="PIRSR" id="PIRSR016184-1"/>
    </source>
</evidence>
<dbReference type="Proteomes" id="UP000295719">
    <property type="component" value="Unassembled WGS sequence"/>
</dbReference>
<dbReference type="PANTHER" id="PTHR13774:SF32">
    <property type="entry name" value="ANTISENSE-ENHANCING SEQUENCE 1"/>
    <property type="match status" value="1"/>
</dbReference>
<dbReference type="GO" id="GO:0005737">
    <property type="term" value="C:cytoplasm"/>
    <property type="evidence" value="ECO:0007669"/>
    <property type="project" value="TreeGrafter"/>
</dbReference>
<reference evidence="3 4" key="1">
    <citation type="submission" date="2019-03" db="EMBL/GenBank/DDBJ databases">
        <title>Genomic Encyclopedia of Type Strains, Phase IV (KMG-IV): sequencing the most valuable type-strain genomes for metagenomic binning, comparative biology and taxonomic classification.</title>
        <authorList>
            <person name="Goeker M."/>
        </authorList>
    </citation>
    <scope>NUCLEOTIDE SEQUENCE [LARGE SCALE GENOMIC DNA]</scope>
    <source>
        <strain evidence="3 4">DSM 19580</strain>
    </source>
</reference>
<comment type="similarity">
    <text evidence="1">Belongs to the PhzF family.</text>
</comment>
<dbReference type="PIRSF" id="PIRSF016184">
    <property type="entry name" value="PhzC_PhzF"/>
    <property type="match status" value="1"/>
</dbReference>
<dbReference type="Gene3D" id="3.10.310.10">
    <property type="entry name" value="Diaminopimelate Epimerase, Chain A, domain 1"/>
    <property type="match status" value="2"/>
</dbReference>